<organism evidence="2 3">
    <name type="scientific">Lentinula detonsa</name>
    <dbReference type="NCBI Taxonomy" id="2804962"/>
    <lineage>
        <taxon>Eukaryota</taxon>
        <taxon>Fungi</taxon>
        <taxon>Dikarya</taxon>
        <taxon>Basidiomycota</taxon>
        <taxon>Agaricomycotina</taxon>
        <taxon>Agaricomycetes</taxon>
        <taxon>Agaricomycetidae</taxon>
        <taxon>Agaricales</taxon>
        <taxon>Marasmiineae</taxon>
        <taxon>Omphalotaceae</taxon>
        <taxon>Lentinula</taxon>
    </lineage>
</organism>
<dbReference type="EMBL" id="MU801972">
    <property type="protein sequence ID" value="KAJ3985030.1"/>
    <property type="molecule type" value="Genomic_DNA"/>
</dbReference>
<comment type="caution">
    <text evidence="2">The sequence shown here is derived from an EMBL/GenBank/DDBJ whole genome shotgun (WGS) entry which is preliminary data.</text>
</comment>
<evidence type="ECO:0000256" key="1">
    <source>
        <dbReference type="SAM" id="Phobius"/>
    </source>
</evidence>
<dbReference type="AlphaFoldDB" id="A0AA38USL7"/>
<feature type="transmembrane region" description="Helical" evidence="1">
    <location>
        <begin position="78"/>
        <end position="98"/>
    </location>
</feature>
<keyword evidence="1" id="KW-1133">Transmembrane helix</keyword>
<proteinExistence type="predicted"/>
<evidence type="ECO:0000313" key="3">
    <source>
        <dbReference type="Proteomes" id="UP001163850"/>
    </source>
</evidence>
<evidence type="ECO:0000313" key="2">
    <source>
        <dbReference type="EMBL" id="KAJ3985030.1"/>
    </source>
</evidence>
<keyword evidence="1" id="KW-0472">Membrane</keyword>
<feature type="transmembrane region" description="Helical" evidence="1">
    <location>
        <begin position="27"/>
        <end position="45"/>
    </location>
</feature>
<feature type="transmembrane region" description="Helical" evidence="1">
    <location>
        <begin position="52"/>
        <end position="72"/>
    </location>
</feature>
<sequence length="137" mass="15523">MQITNTCEQTMTKRNFCIVHSAFTDSFLVLVTATSLLIIHFLFFPMSLLARYIFTPAFSLCFLALYLLLLPFLNPGAAVARVLLCVSSSQIFSLPALFRSYLNSWLAFRVSVLSVRRSPTFHIIQSQRTSQTSLFLT</sequence>
<protein>
    <submittedName>
        <fullName evidence="2">Uncharacterized protein</fullName>
    </submittedName>
</protein>
<gene>
    <name evidence="2" type="ORF">F5890DRAFT_1215378</name>
</gene>
<accession>A0AA38USL7</accession>
<keyword evidence="1" id="KW-0812">Transmembrane</keyword>
<dbReference type="Proteomes" id="UP001163850">
    <property type="component" value="Unassembled WGS sequence"/>
</dbReference>
<name>A0AA38USL7_9AGAR</name>
<reference evidence="2" key="1">
    <citation type="submission" date="2022-08" db="EMBL/GenBank/DDBJ databases">
        <authorList>
            <consortium name="DOE Joint Genome Institute"/>
            <person name="Min B."/>
            <person name="Riley R."/>
            <person name="Sierra-Patev S."/>
            <person name="Naranjo-Ortiz M."/>
            <person name="Looney B."/>
            <person name="Konkel Z."/>
            <person name="Slot J.C."/>
            <person name="Sakamoto Y."/>
            <person name="Steenwyk J.L."/>
            <person name="Rokas A."/>
            <person name="Carro J."/>
            <person name="Camarero S."/>
            <person name="Ferreira P."/>
            <person name="Molpeceres G."/>
            <person name="Ruiz-Duenas F.J."/>
            <person name="Serrano A."/>
            <person name="Henrissat B."/>
            <person name="Drula E."/>
            <person name="Hughes K.W."/>
            <person name="Mata J.L."/>
            <person name="Ishikawa N.K."/>
            <person name="Vargas-Isla R."/>
            <person name="Ushijima S."/>
            <person name="Smith C.A."/>
            <person name="Ahrendt S."/>
            <person name="Andreopoulos W."/>
            <person name="He G."/>
            <person name="Labutti K."/>
            <person name="Lipzen A."/>
            <person name="Ng V."/>
            <person name="Sandor L."/>
            <person name="Barry K."/>
            <person name="Martinez A.T."/>
            <person name="Xiao Y."/>
            <person name="Gibbons J.G."/>
            <person name="Terashima K."/>
            <person name="Hibbett D.S."/>
            <person name="Grigoriev I.V."/>
        </authorList>
    </citation>
    <scope>NUCLEOTIDE SEQUENCE</scope>
    <source>
        <strain evidence="2">TFB7829</strain>
    </source>
</reference>